<gene>
    <name evidence="2" type="ORF">SAMN05660413_01541</name>
</gene>
<reference evidence="2 3" key="1">
    <citation type="submission" date="2016-10" db="EMBL/GenBank/DDBJ databases">
        <authorList>
            <person name="de Groot N.N."/>
        </authorList>
    </citation>
    <scope>NUCLEOTIDE SEQUENCE [LARGE SCALE GENOMIC DNA]</scope>
    <source>
        <strain evidence="2 3">DSM 17794</strain>
    </source>
</reference>
<dbReference type="EMBL" id="FOVL01000007">
    <property type="protein sequence ID" value="SFN53999.1"/>
    <property type="molecule type" value="Genomic_DNA"/>
</dbReference>
<dbReference type="AlphaFoldDB" id="A0A1I4ZVI6"/>
<protein>
    <submittedName>
        <fullName evidence="2">AAA ATPase domain-containing protein</fullName>
    </submittedName>
</protein>
<organism evidence="2 3">
    <name type="scientific">Salegentibacter flavus</name>
    <dbReference type="NCBI Taxonomy" id="287099"/>
    <lineage>
        <taxon>Bacteria</taxon>
        <taxon>Pseudomonadati</taxon>
        <taxon>Bacteroidota</taxon>
        <taxon>Flavobacteriia</taxon>
        <taxon>Flavobacteriales</taxon>
        <taxon>Flavobacteriaceae</taxon>
        <taxon>Salegentibacter</taxon>
    </lineage>
</organism>
<accession>A0A1I4ZVI6</accession>
<dbReference type="SUPFAM" id="SSF52540">
    <property type="entry name" value="P-loop containing nucleoside triphosphate hydrolases"/>
    <property type="match status" value="1"/>
</dbReference>
<evidence type="ECO:0000313" key="2">
    <source>
        <dbReference type="EMBL" id="SFN53999.1"/>
    </source>
</evidence>
<dbReference type="Proteomes" id="UP000199153">
    <property type="component" value="Unassembled WGS sequence"/>
</dbReference>
<dbReference type="Pfam" id="PF13175">
    <property type="entry name" value="AAA_15"/>
    <property type="match status" value="1"/>
</dbReference>
<proteinExistence type="predicted"/>
<dbReference type="PANTHER" id="PTHR43581:SF4">
    <property type="entry name" value="ATP_GTP PHOSPHATASE"/>
    <property type="match status" value="1"/>
</dbReference>
<dbReference type="PANTHER" id="PTHR43581">
    <property type="entry name" value="ATP/GTP PHOSPHATASE"/>
    <property type="match status" value="1"/>
</dbReference>
<dbReference type="InterPro" id="IPR041685">
    <property type="entry name" value="AAA_GajA/Old/RecF-like"/>
</dbReference>
<dbReference type="InterPro" id="IPR027417">
    <property type="entry name" value="P-loop_NTPase"/>
</dbReference>
<dbReference type="STRING" id="287099.SAMN05660413_01541"/>
<evidence type="ECO:0000259" key="1">
    <source>
        <dbReference type="Pfam" id="PF13175"/>
    </source>
</evidence>
<name>A0A1I4ZVI6_9FLAO</name>
<keyword evidence="3" id="KW-1185">Reference proteome</keyword>
<feature type="domain" description="Endonuclease GajA/Old nuclease/RecF-like AAA" evidence="1">
    <location>
        <begin position="162"/>
        <end position="310"/>
    </location>
</feature>
<sequence length="568" mass="63981">MDAIGVLLGRDRLARSMGDYDFFGGDPKPEDRIFIKGLLTGFADESPQASPDWFNDNSGGIPVWFNPQTKVVTKGEQPPDSVLGVEIAFCARLDVDDLEYESIRYFYSGEGDPFEDTAINILKGHTHLKELGFYLLPAKRTWDRTMTFNSELFRRVLKFQEAVPGQTVVNLRNDLRNDGNKIEEQEPLDAIIGRLNLELSGFVTDDGKNITFLPTQGDIQGVLDNLTPFIEATDNVKIPVSKHGSGLISLQTLLLLLEFGRYRNENGKNFFLCAEEPELHLQPGLHRRLVGRIRGLGNQTLTTTHSPEIATYYKPDEILILNNRDGVLSVTPLLAESETPPESNSLMRLYTLYRKEVCEALMNKKVIVPEGATDFRWLKLLISASTTAEGWEAYNTASDRTKSFGIIPTQNSHVVGTYSRFKDLIEDAIPLVDGDAAGRKYVKQLLADETPPKIILSMGADQELEDLVSWIVKPEKGERLAELEKVLAPFEGQTLRNFLHGNKSHWGYQDSLADYILRNEDCVKRARLFVNSVYSIENLEGDYGLLWLQDDDMSTGNSILYNFQYPEL</sequence>
<dbReference type="InterPro" id="IPR051396">
    <property type="entry name" value="Bact_Antivir_Def_Nuclease"/>
</dbReference>
<evidence type="ECO:0000313" key="3">
    <source>
        <dbReference type="Proteomes" id="UP000199153"/>
    </source>
</evidence>